<keyword evidence="3" id="KW-0378">Hydrolase</keyword>
<feature type="domain" description="Epoxide hydrolase N-terminal" evidence="4">
    <location>
        <begin position="5"/>
        <end position="97"/>
    </location>
</feature>
<name>A0A8H6M7F4_9AGAR</name>
<dbReference type="SUPFAM" id="SSF53474">
    <property type="entry name" value="alpha/beta-Hydrolases"/>
    <property type="match status" value="1"/>
</dbReference>
<dbReference type="InterPro" id="IPR029058">
    <property type="entry name" value="AB_hydrolase_fold"/>
</dbReference>
<evidence type="ECO:0000256" key="2">
    <source>
        <dbReference type="ARBA" id="ARBA00022797"/>
    </source>
</evidence>
<evidence type="ECO:0000256" key="3">
    <source>
        <dbReference type="ARBA" id="ARBA00022801"/>
    </source>
</evidence>
<dbReference type="OrthoDB" id="7130006at2759"/>
<evidence type="ECO:0000313" key="6">
    <source>
        <dbReference type="Proteomes" id="UP000521943"/>
    </source>
</evidence>
<gene>
    <name evidence="5" type="ORF">DFP72DRAFT_1118398</name>
</gene>
<organism evidence="5 6">
    <name type="scientific">Ephemerocybe angulata</name>
    <dbReference type="NCBI Taxonomy" id="980116"/>
    <lineage>
        <taxon>Eukaryota</taxon>
        <taxon>Fungi</taxon>
        <taxon>Dikarya</taxon>
        <taxon>Basidiomycota</taxon>
        <taxon>Agaricomycotina</taxon>
        <taxon>Agaricomycetes</taxon>
        <taxon>Agaricomycetidae</taxon>
        <taxon>Agaricales</taxon>
        <taxon>Agaricineae</taxon>
        <taxon>Psathyrellaceae</taxon>
        <taxon>Ephemerocybe</taxon>
    </lineage>
</organism>
<keyword evidence="2" id="KW-0058">Aromatic hydrocarbons catabolism</keyword>
<evidence type="ECO:0000259" key="4">
    <source>
        <dbReference type="Pfam" id="PF06441"/>
    </source>
</evidence>
<dbReference type="InterPro" id="IPR010497">
    <property type="entry name" value="Epoxide_hydro_N"/>
</dbReference>
<comment type="caution">
    <text evidence="5">The sequence shown here is derived from an EMBL/GenBank/DDBJ whole genome shotgun (WGS) entry which is preliminary data.</text>
</comment>
<sequence>MTSETPFAIAIPDRKLEALKARLELALFPDELDDAGLEYGAPLADAKRLAGHRKDSYLPKWREHEAKLNQELPQFTKEIEAERLGKFDIHYVHQRSTLQSWGAHITRRIAELYGPKHTKACQSVAHEYADLRLASQWRASSSSPTDCSASFLVSSQDIHPRRKLGLNEWSGSRSGAAGITTSSRPNHRPWVVNWIDDYPWTDDEVLTWVSVYRFSTAGPAALDSIRIYYEVFKALPHWAFPNRVVTPIPVGYSYFPNDIMPLPQR</sequence>
<evidence type="ECO:0000313" key="5">
    <source>
        <dbReference type="EMBL" id="KAF6755764.1"/>
    </source>
</evidence>
<dbReference type="GO" id="GO:0004301">
    <property type="term" value="F:epoxide hydrolase activity"/>
    <property type="evidence" value="ECO:0007669"/>
    <property type="project" value="TreeGrafter"/>
</dbReference>
<dbReference type="AlphaFoldDB" id="A0A8H6M7F4"/>
<reference evidence="5 6" key="1">
    <citation type="submission" date="2020-07" db="EMBL/GenBank/DDBJ databases">
        <title>Comparative genomics of pyrophilous fungi reveals a link between fire events and developmental genes.</title>
        <authorList>
            <consortium name="DOE Joint Genome Institute"/>
            <person name="Steindorff A.S."/>
            <person name="Carver A."/>
            <person name="Calhoun S."/>
            <person name="Stillman K."/>
            <person name="Liu H."/>
            <person name="Lipzen A."/>
            <person name="Pangilinan J."/>
            <person name="Labutti K."/>
            <person name="Bruns T.D."/>
            <person name="Grigoriev I.V."/>
        </authorList>
    </citation>
    <scope>NUCLEOTIDE SEQUENCE [LARGE SCALE GENOMIC DNA]</scope>
    <source>
        <strain evidence="5 6">CBS 144469</strain>
    </source>
</reference>
<evidence type="ECO:0000256" key="1">
    <source>
        <dbReference type="ARBA" id="ARBA00010088"/>
    </source>
</evidence>
<dbReference type="PANTHER" id="PTHR21661">
    <property type="entry name" value="EPOXIDE HYDROLASE 1-RELATED"/>
    <property type="match status" value="1"/>
</dbReference>
<proteinExistence type="inferred from homology"/>
<keyword evidence="6" id="KW-1185">Reference proteome</keyword>
<comment type="similarity">
    <text evidence="1">Belongs to the peptidase S33 family.</text>
</comment>
<dbReference type="EMBL" id="JACGCI010000028">
    <property type="protein sequence ID" value="KAF6755764.1"/>
    <property type="molecule type" value="Genomic_DNA"/>
</dbReference>
<accession>A0A8H6M7F4</accession>
<dbReference type="Pfam" id="PF06441">
    <property type="entry name" value="EHN"/>
    <property type="match status" value="1"/>
</dbReference>
<dbReference type="PANTHER" id="PTHR21661:SF35">
    <property type="entry name" value="EPOXIDE HYDROLASE"/>
    <property type="match status" value="1"/>
</dbReference>
<protein>
    <recommendedName>
        <fullName evidence="4">Epoxide hydrolase N-terminal domain-containing protein</fullName>
    </recommendedName>
</protein>
<dbReference type="Gene3D" id="3.40.50.1820">
    <property type="entry name" value="alpha/beta hydrolase"/>
    <property type="match status" value="2"/>
</dbReference>
<dbReference type="GO" id="GO:0097176">
    <property type="term" value="P:epoxide metabolic process"/>
    <property type="evidence" value="ECO:0007669"/>
    <property type="project" value="TreeGrafter"/>
</dbReference>
<dbReference type="Proteomes" id="UP000521943">
    <property type="component" value="Unassembled WGS sequence"/>
</dbReference>